<dbReference type="EMBL" id="BAMD01000031">
    <property type="protein sequence ID" value="GAF03802.1"/>
    <property type="molecule type" value="Genomic_DNA"/>
</dbReference>
<evidence type="ECO:0000313" key="14">
    <source>
        <dbReference type="EMBL" id="GAF03802.1"/>
    </source>
</evidence>
<dbReference type="NCBIfam" id="NF008277">
    <property type="entry name" value="PRK11055.1"/>
    <property type="match status" value="1"/>
</dbReference>
<dbReference type="GO" id="GO:0030246">
    <property type="term" value="F:carbohydrate binding"/>
    <property type="evidence" value="ECO:0007669"/>
    <property type="project" value="InterPro"/>
</dbReference>
<comment type="similarity">
    <text evidence="4 11">Belongs to the aldose epimerase family.</text>
</comment>
<evidence type="ECO:0000256" key="6">
    <source>
        <dbReference type="ARBA" id="ARBA00013185"/>
    </source>
</evidence>
<dbReference type="GO" id="GO:0033499">
    <property type="term" value="P:galactose catabolic process via UDP-galactose, Leloir pathway"/>
    <property type="evidence" value="ECO:0007669"/>
    <property type="project" value="TreeGrafter"/>
</dbReference>
<gene>
    <name evidence="14" type="ORF">JCM21142_62484</name>
</gene>
<dbReference type="Pfam" id="PF01263">
    <property type="entry name" value="Aldose_epim"/>
    <property type="match status" value="1"/>
</dbReference>
<keyword evidence="10 11" id="KW-0119">Carbohydrate metabolism</keyword>
<dbReference type="AlphaFoldDB" id="W7Y6G8"/>
<reference evidence="14 15" key="1">
    <citation type="journal article" date="2014" name="Genome Announc.">
        <title>Draft Genome Sequence of Cytophaga fermentans JCM 21142T, a Facultative Anaerobe Isolated from Marine Mud.</title>
        <authorList>
            <person name="Starns D."/>
            <person name="Oshima K."/>
            <person name="Suda W."/>
            <person name="Iino T."/>
            <person name="Yuki M."/>
            <person name="Inoue J."/>
            <person name="Kitamura K."/>
            <person name="Iida T."/>
            <person name="Darby A."/>
            <person name="Hattori M."/>
            <person name="Ohkuma M."/>
        </authorList>
    </citation>
    <scope>NUCLEOTIDE SEQUENCE [LARGE SCALE GENOMIC DNA]</scope>
    <source>
        <strain evidence="14 15">JCM 21142</strain>
    </source>
</reference>
<evidence type="ECO:0000256" key="1">
    <source>
        <dbReference type="ARBA" id="ARBA00001614"/>
    </source>
</evidence>
<dbReference type="RefSeq" id="WP_200871342.1">
    <property type="nucleotide sequence ID" value="NZ_BAMD01000031.1"/>
</dbReference>
<dbReference type="InterPro" id="IPR011013">
    <property type="entry name" value="Gal_mutarotase_sf_dom"/>
</dbReference>
<evidence type="ECO:0000256" key="3">
    <source>
        <dbReference type="ARBA" id="ARBA00005028"/>
    </source>
</evidence>
<dbReference type="PIRSF" id="PIRSF005096">
    <property type="entry name" value="GALM"/>
    <property type="match status" value="1"/>
</dbReference>
<dbReference type="InterPro" id="IPR008183">
    <property type="entry name" value="Aldose_1/G6P_1-epimerase"/>
</dbReference>
<dbReference type="STRING" id="869213.GCA_000517085_04687"/>
<dbReference type="UniPathway" id="UPA00242"/>
<dbReference type="InterPro" id="IPR047215">
    <property type="entry name" value="Galactose_mutarotase-like"/>
</dbReference>
<dbReference type="PANTHER" id="PTHR10091:SF0">
    <property type="entry name" value="GALACTOSE MUTAROTASE"/>
    <property type="match status" value="1"/>
</dbReference>
<feature type="binding site" evidence="13">
    <location>
        <begin position="185"/>
        <end position="187"/>
    </location>
    <ligand>
        <name>beta-D-galactose</name>
        <dbReference type="ChEBI" id="CHEBI:27667"/>
    </ligand>
</feature>
<evidence type="ECO:0000313" key="15">
    <source>
        <dbReference type="Proteomes" id="UP000019402"/>
    </source>
</evidence>
<dbReference type="InterPro" id="IPR015443">
    <property type="entry name" value="Aldose_1-epimerase"/>
</dbReference>
<evidence type="ECO:0000256" key="10">
    <source>
        <dbReference type="ARBA" id="ARBA00023277"/>
    </source>
</evidence>
<comment type="pathway">
    <text evidence="3 11">Carbohydrate metabolism; hexose metabolism.</text>
</comment>
<keyword evidence="15" id="KW-1185">Reference proteome</keyword>
<sequence>MMKSTHNFFGKYQDQEITQFVLENDNGMVVKILDLGATISSITIPGKDKKPISIVCGFDSLDGYFSDEYKSNAPYFGCTVGRYCSQIKDAKFSCEGKSYQLAKNCGDNNLHGGRVGFDKRIWEATPVDTQGKVGVQFHLVSKDGDEGFPGNVEATVMMWLTKDNELVLNYNATTDQTTPLSMTNHSYFNLSGFERSVEGFKVQVNSNKLQEMDHTGAGTGKILDVSGTVNDLRAGKVISDVQEKLGDGFEHFYIFENPHEELKPVAKVEDPASGRSLEVFSTEPCMLLYTAKYMSNKLKRKEDEIYGKYSAFACETHRWQNGPNIEGSPRSFTKPNEVFKSTTVFKLAY</sequence>
<proteinExistence type="inferred from homology"/>
<evidence type="ECO:0000256" key="5">
    <source>
        <dbReference type="ARBA" id="ARBA00011245"/>
    </source>
</evidence>
<dbReference type="Proteomes" id="UP000019402">
    <property type="component" value="Unassembled WGS sequence"/>
</dbReference>
<comment type="cofactor">
    <cofactor evidence="2">
        <name>Ca(2+)</name>
        <dbReference type="ChEBI" id="CHEBI:29108"/>
    </cofactor>
</comment>
<keyword evidence="8" id="KW-0106">Calcium</keyword>
<dbReference type="PROSITE" id="PS00545">
    <property type="entry name" value="ALDOSE_1_EPIMERASE"/>
    <property type="match status" value="1"/>
</dbReference>
<dbReference type="EC" id="5.1.3.3" evidence="6 11"/>
<dbReference type="InterPro" id="IPR014718">
    <property type="entry name" value="GH-type_carb-bd"/>
</dbReference>
<keyword evidence="9 11" id="KW-0413">Isomerase</keyword>
<comment type="subunit">
    <text evidence="5">Monomer.</text>
</comment>
<comment type="caution">
    <text evidence="14">The sequence shown here is derived from an EMBL/GenBank/DDBJ whole genome shotgun (WGS) entry which is preliminary data.</text>
</comment>
<evidence type="ECO:0000256" key="7">
    <source>
        <dbReference type="ARBA" id="ARBA00014165"/>
    </source>
</evidence>
<evidence type="ECO:0000256" key="9">
    <source>
        <dbReference type="ARBA" id="ARBA00023235"/>
    </source>
</evidence>
<feature type="active site" description="Proton donor" evidence="12">
    <location>
        <position position="185"/>
    </location>
</feature>
<feature type="active site" description="Proton acceptor" evidence="12">
    <location>
        <position position="315"/>
    </location>
</feature>
<dbReference type="eggNOG" id="COG2017">
    <property type="taxonomic scope" value="Bacteria"/>
</dbReference>
<evidence type="ECO:0000256" key="8">
    <source>
        <dbReference type="ARBA" id="ARBA00022837"/>
    </source>
</evidence>
<accession>W7Y6G8</accession>
<evidence type="ECO:0000256" key="12">
    <source>
        <dbReference type="PIRSR" id="PIRSR005096-1"/>
    </source>
</evidence>
<evidence type="ECO:0000256" key="2">
    <source>
        <dbReference type="ARBA" id="ARBA00001913"/>
    </source>
</evidence>
<dbReference type="CDD" id="cd09019">
    <property type="entry name" value="galactose_mutarotase_like"/>
    <property type="match status" value="1"/>
</dbReference>
<protein>
    <recommendedName>
        <fullName evidence="7 11">Aldose 1-epimerase</fullName>
        <ecNumber evidence="6 11">5.1.3.3</ecNumber>
    </recommendedName>
</protein>
<name>W7Y6G8_9BACT</name>
<comment type="catalytic activity">
    <reaction evidence="1 11">
        <text>alpha-D-glucose = beta-D-glucose</text>
        <dbReference type="Rhea" id="RHEA:10264"/>
        <dbReference type="ChEBI" id="CHEBI:15903"/>
        <dbReference type="ChEBI" id="CHEBI:17925"/>
        <dbReference type="EC" id="5.1.3.3"/>
    </reaction>
</comment>
<evidence type="ECO:0000256" key="13">
    <source>
        <dbReference type="PIRSR" id="PIRSR005096-3"/>
    </source>
</evidence>
<dbReference type="Gene3D" id="2.70.98.10">
    <property type="match status" value="1"/>
</dbReference>
<dbReference type="GO" id="GO:0006006">
    <property type="term" value="P:glucose metabolic process"/>
    <property type="evidence" value="ECO:0007669"/>
    <property type="project" value="TreeGrafter"/>
</dbReference>
<dbReference type="SUPFAM" id="SSF74650">
    <property type="entry name" value="Galactose mutarotase-like"/>
    <property type="match status" value="1"/>
</dbReference>
<dbReference type="PANTHER" id="PTHR10091">
    <property type="entry name" value="ALDOSE-1-EPIMERASE"/>
    <property type="match status" value="1"/>
</dbReference>
<evidence type="ECO:0000256" key="11">
    <source>
        <dbReference type="PIRNR" id="PIRNR005096"/>
    </source>
</evidence>
<organism evidence="14 15">
    <name type="scientific">Saccharicrinis fermentans DSM 9555 = JCM 21142</name>
    <dbReference type="NCBI Taxonomy" id="869213"/>
    <lineage>
        <taxon>Bacteria</taxon>
        <taxon>Pseudomonadati</taxon>
        <taxon>Bacteroidota</taxon>
        <taxon>Bacteroidia</taxon>
        <taxon>Marinilabiliales</taxon>
        <taxon>Marinilabiliaceae</taxon>
        <taxon>Saccharicrinis</taxon>
    </lineage>
</organism>
<dbReference type="GO" id="GO:0004034">
    <property type="term" value="F:aldose 1-epimerase activity"/>
    <property type="evidence" value="ECO:0007669"/>
    <property type="project" value="UniProtKB-EC"/>
</dbReference>
<evidence type="ECO:0000256" key="4">
    <source>
        <dbReference type="ARBA" id="ARBA00006206"/>
    </source>
</evidence>
<dbReference type="InterPro" id="IPR018052">
    <property type="entry name" value="Ald1_epimerase_CS"/>
</dbReference>